<evidence type="ECO:0000256" key="4">
    <source>
        <dbReference type="ARBA" id="ARBA00022801"/>
    </source>
</evidence>
<comment type="function">
    <text evidence="6">RNaseP catalyzes the removal of the 5'-leader sequence from pre-tRNA to produce the mature 5'-terminus. It can also cleave other RNA substrates such as 4.5S RNA. The protein component plays an auxiliary but essential role in vivo by binding to the 5'-leader sequence and broadening the substrate specificity of the ribozyme.</text>
</comment>
<evidence type="ECO:0000256" key="5">
    <source>
        <dbReference type="ARBA" id="ARBA00022884"/>
    </source>
</evidence>
<comment type="similarity">
    <text evidence="6">Belongs to the RnpA family.</text>
</comment>
<evidence type="ECO:0000313" key="8">
    <source>
        <dbReference type="EMBL" id="MBJ8325800.1"/>
    </source>
</evidence>
<organism evidence="8 9">
    <name type="scientific">Streptococcus pacificus</name>
    <dbReference type="NCBI Taxonomy" id="2740577"/>
    <lineage>
        <taxon>Bacteria</taxon>
        <taxon>Bacillati</taxon>
        <taxon>Bacillota</taxon>
        <taxon>Bacilli</taxon>
        <taxon>Lactobacillales</taxon>
        <taxon>Streptococcaceae</taxon>
        <taxon>Streptococcus</taxon>
    </lineage>
</organism>
<dbReference type="EMBL" id="JAENBO010000002">
    <property type="protein sequence ID" value="MBJ8325800.1"/>
    <property type="molecule type" value="Genomic_DNA"/>
</dbReference>
<evidence type="ECO:0000256" key="3">
    <source>
        <dbReference type="ARBA" id="ARBA00022759"/>
    </source>
</evidence>
<dbReference type="Pfam" id="PF00825">
    <property type="entry name" value="Ribonuclease_P"/>
    <property type="match status" value="1"/>
</dbReference>
<evidence type="ECO:0000256" key="7">
    <source>
        <dbReference type="NCBIfam" id="TIGR00188"/>
    </source>
</evidence>
<accession>A0ABS0ZIH0</accession>
<comment type="catalytic activity">
    <reaction evidence="6">
        <text>Endonucleolytic cleavage of RNA, removing 5'-extranucleotides from tRNA precursor.</text>
        <dbReference type="EC" id="3.1.26.5"/>
    </reaction>
</comment>
<comment type="caution">
    <text evidence="8">The sequence shown here is derived from an EMBL/GenBank/DDBJ whole genome shotgun (WGS) entry which is preliminary data.</text>
</comment>
<protein>
    <recommendedName>
        <fullName evidence="6 7">Ribonuclease P protein component</fullName>
        <shortName evidence="6">RNase P protein</shortName>
        <shortName evidence="6">RNaseP protein</shortName>
        <ecNumber evidence="6 7">3.1.26.5</ecNumber>
    </recommendedName>
    <alternativeName>
        <fullName evidence="6">Protein C5</fullName>
    </alternativeName>
</protein>
<dbReference type="Gene3D" id="3.30.230.10">
    <property type="match status" value="1"/>
</dbReference>
<dbReference type="SUPFAM" id="SSF54211">
    <property type="entry name" value="Ribosomal protein S5 domain 2-like"/>
    <property type="match status" value="1"/>
</dbReference>
<proteinExistence type="inferred from homology"/>
<gene>
    <name evidence="6 8" type="primary">rnpA</name>
    <name evidence="8" type="ORF">JHK62_03790</name>
</gene>
<dbReference type="InterPro" id="IPR020568">
    <property type="entry name" value="Ribosomal_Su5_D2-typ_SF"/>
</dbReference>
<dbReference type="PANTHER" id="PTHR33992:SF1">
    <property type="entry name" value="RIBONUCLEASE P PROTEIN COMPONENT"/>
    <property type="match status" value="1"/>
</dbReference>
<dbReference type="RefSeq" id="WP_199575457.1">
    <property type="nucleotide sequence ID" value="NZ_JAENBO010000002.1"/>
</dbReference>
<name>A0ABS0ZIH0_9STRE</name>
<keyword evidence="9" id="KW-1185">Reference proteome</keyword>
<keyword evidence="4 6" id="KW-0378">Hydrolase</keyword>
<dbReference type="GO" id="GO:0004526">
    <property type="term" value="F:ribonuclease P activity"/>
    <property type="evidence" value="ECO:0007669"/>
    <property type="project" value="UniProtKB-EC"/>
</dbReference>
<evidence type="ECO:0000256" key="6">
    <source>
        <dbReference type="HAMAP-Rule" id="MF_00227"/>
    </source>
</evidence>
<keyword evidence="5 6" id="KW-0694">RNA-binding</keyword>
<comment type="subunit">
    <text evidence="6">Consists of a catalytic RNA component (M1 or rnpB) and a protein subunit.</text>
</comment>
<dbReference type="InterPro" id="IPR014721">
    <property type="entry name" value="Ribsml_uS5_D2-typ_fold_subgr"/>
</dbReference>
<dbReference type="HAMAP" id="MF_00227">
    <property type="entry name" value="RNase_P"/>
    <property type="match status" value="1"/>
</dbReference>
<dbReference type="PANTHER" id="PTHR33992">
    <property type="entry name" value="RIBONUCLEASE P PROTEIN COMPONENT"/>
    <property type="match status" value="1"/>
</dbReference>
<dbReference type="Proteomes" id="UP000653045">
    <property type="component" value="Unassembled WGS sequence"/>
</dbReference>
<evidence type="ECO:0000256" key="1">
    <source>
        <dbReference type="ARBA" id="ARBA00022694"/>
    </source>
</evidence>
<dbReference type="InterPro" id="IPR000100">
    <property type="entry name" value="RNase_P"/>
</dbReference>
<evidence type="ECO:0000256" key="2">
    <source>
        <dbReference type="ARBA" id="ARBA00022722"/>
    </source>
</evidence>
<dbReference type="NCBIfam" id="TIGR00188">
    <property type="entry name" value="rnpA"/>
    <property type="match status" value="1"/>
</dbReference>
<evidence type="ECO:0000313" key="9">
    <source>
        <dbReference type="Proteomes" id="UP000653045"/>
    </source>
</evidence>
<sequence length="113" mass="13201">MKKTHRVKSDKDFKAIFDHGKSAANRHFVLYYLDKHYPHYRVGLSVSKKLGNAVVRNSIKRKIRHAFMELSQDIDCKDYVIIARKGVEDLDYQAIKKNMIHVFSLAKCYSKKG</sequence>
<keyword evidence="2 6" id="KW-0540">Nuclease</keyword>
<keyword evidence="1 6" id="KW-0819">tRNA processing</keyword>
<dbReference type="EC" id="3.1.26.5" evidence="6 7"/>
<keyword evidence="3 6" id="KW-0255">Endonuclease</keyword>
<reference evidence="8 9" key="1">
    <citation type="journal article" date="2021" name="Int. J. Syst. Evol. Microbiol.">
        <title>Streptococcus vicugnae sp. nov., isolated from faeces of alpacas (Vicugna pacos) and cattle (Bos taurus), Streptococcus zalophi sp. nov., and Streptococcus pacificus sp. nov., isolated from respiratory tract of California sea lions (Zalophus californianus).</title>
        <authorList>
            <person name="Volokhov D.V."/>
            <person name="Zagorodnyaya T.A."/>
            <person name="Shen Z."/>
            <person name="Blom J."/>
            <person name="Furtak V.A."/>
            <person name="Eisenberg T."/>
            <person name="Fan P."/>
            <person name="Jeong K.C."/>
            <person name="Gao Y."/>
            <person name="Zhang S."/>
            <person name="Amselle M."/>
        </authorList>
    </citation>
    <scope>NUCLEOTIDE SEQUENCE [LARGE SCALE GENOMIC DNA]</scope>
    <source>
        <strain evidence="8 9">CSL7591</strain>
    </source>
</reference>